<dbReference type="EMBL" id="CAJVPP010002617">
    <property type="protein sequence ID" value="CAG8605916.1"/>
    <property type="molecule type" value="Genomic_DNA"/>
</dbReference>
<evidence type="ECO:0000313" key="4">
    <source>
        <dbReference type="Proteomes" id="UP000789375"/>
    </source>
</evidence>
<dbReference type="Proteomes" id="UP000789375">
    <property type="component" value="Unassembled WGS sequence"/>
</dbReference>
<dbReference type="Pfam" id="PF00857">
    <property type="entry name" value="Isochorismatase"/>
    <property type="match status" value="1"/>
</dbReference>
<sequence>MTSISVKKLVKDSTIFFLCDIQEKFRPHIYEFTSLVSTAKKMVNVSRILKIPVIVSEQNPKALGNTVTEIDINNNEHKLIHVREKTKFSMYTEEIKSKLDEITEITKIKPRSVVLFGIEAHVCVLQTALDLLENGFDVHVLQDGISSIHLPEVDIALQRMRQVGAVVTTSESVLFQLLVDSKDSKFKDISSLVKEYKEATANNKLLFRSSMKQ</sequence>
<evidence type="ECO:0000313" key="3">
    <source>
        <dbReference type="EMBL" id="CAG8605916.1"/>
    </source>
</evidence>
<feature type="domain" description="Isochorismatase-like" evidence="2">
    <location>
        <begin position="14"/>
        <end position="171"/>
    </location>
</feature>
<keyword evidence="4" id="KW-1185">Reference proteome</keyword>
<gene>
    <name evidence="3" type="ORF">FMOSSE_LOCUS9202</name>
</gene>
<dbReference type="PANTHER" id="PTHR14119">
    <property type="entry name" value="HYDROLASE"/>
    <property type="match status" value="1"/>
</dbReference>
<dbReference type="InterPro" id="IPR050993">
    <property type="entry name" value="Isochorismatase_domain"/>
</dbReference>
<organism evidence="3 4">
    <name type="scientific">Funneliformis mosseae</name>
    <name type="common">Endomycorrhizal fungus</name>
    <name type="synonym">Glomus mosseae</name>
    <dbReference type="NCBI Taxonomy" id="27381"/>
    <lineage>
        <taxon>Eukaryota</taxon>
        <taxon>Fungi</taxon>
        <taxon>Fungi incertae sedis</taxon>
        <taxon>Mucoromycota</taxon>
        <taxon>Glomeromycotina</taxon>
        <taxon>Glomeromycetes</taxon>
        <taxon>Glomerales</taxon>
        <taxon>Glomeraceae</taxon>
        <taxon>Funneliformis</taxon>
    </lineage>
</organism>
<dbReference type="AlphaFoldDB" id="A0A9N9CN68"/>
<accession>A0A9N9CN68</accession>
<comment type="caution">
    <text evidence="3">The sequence shown here is derived from an EMBL/GenBank/DDBJ whole genome shotgun (WGS) entry which is preliminary data.</text>
</comment>
<evidence type="ECO:0000259" key="2">
    <source>
        <dbReference type="Pfam" id="PF00857"/>
    </source>
</evidence>
<proteinExistence type="inferred from homology"/>
<evidence type="ECO:0000256" key="1">
    <source>
        <dbReference type="ARBA" id="ARBA00006336"/>
    </source>
</evidence>
<dbReference type="PANTHER" id="PTHR14119:SF3">
    <property type="entry name" value="ISOCHORISMATASE DOMAIN-CONTAINING PROTEIN 2"/>
    <property type="match status" value="1"/>
</dbReference>
<dbReference type="Gene3D" id="3.40.50.850">
    <property type="entry name" value="Isochorismatase-like"/>
    <property type="match status" value="1"/>
</dbReference>
<name>A0A9N9CN68_FUNMO</name>
<comment type="similarity">
    <text evidence="1">Belongs to the isochorismatase family.</text>
</comment>
<dbReference type="InterPro" id="IPR000868">
    <property type="entry name" value="Isochorismatase-like_dom"/>
</dbReference>
<dbReference type="InterPro" id="IPR036380">
    <property type="entry name" value="Isochorismatase-like_sf"/>
</dbReference>
<dbReference type="SUPFAM" id="SSF52499">
    <property type="entry name" value="Isochorismatase-like hydrolases"/>
    <property type="match status" value="1"/>
</dbReference>
<protein>
    <submittedName>
        <fullName evidence="3">8429_t:CDS:1</fullName>
    </submittedName>
</protein>
<reference evidence="3" key="1">
    <citation type="submission" date="2021-06" db="EMBL/GenBank/DDBJ databases">
        <authorList>
            <person name="Kallberg Y."/>
            <person name="Tangrot J."/>
            <person name="Rosling A."/>
        </authorList>
    </citation>
    <scope>NUCLEOTIDE SEQUENCE</scope>
    <source>
        <strain evidence="3">87-6 pot B 2015</strain>
    </source>
</reference>